<dbReference type="GO" id="GO:0007169">
    <property type="term" value="P:cell surface receptor protein tyrosine kinase signaling pathway"/>
    <property type="evidence" value="ECO:0007669"/>
    <property type="project" value="TreeGrafter"/>
</dbReference>
<dbReference type="Gene3D" id="1.10.510.10">
    <property type="entry name" value="Transferase(Phosphotransferase) domain 1"/>
    <property type="match status" value="1"/>
</dbReference>
<dbReference type="Pfam" id="PF07714">
    <property type="entry name" value="PK_Tyr_Ser-Thr"/>
    <property type="match status" value="1"/>
</dbReference>
<dbReference type="PRINTS" id="PR00109">
    <property type="entry name" value="TYRKINASE"/>
</dbReference>
<sequence length="289" mass="32633">MVGTRLDDILKSSSKLGDVSLHATNGLLITRRDHSLVHRIAVSCRLGWLEFARLYMKLQWINGIGEEKKCHLWGLIDTWSALGMLHLHKENLAVRNILLTKHLEPKVTDFGMSRVTESAEDQGAKTNTNVGPVKWMAPEALKDRHYSNKSDVWSFGVVIWEIVQVFEPFPEMTPIEAAVAIVVDKMRLEIPETDPQLQLLMRICWSELPEDRPNFQMIVRSLTPGSPVHGDIEEEILMMKGVERVRMEELEPASDEEDGRGSIYTIHGLASESNGAPLPPHDIYAPISQ</sequence>
<protein>
    <submittedName>
        <fullName evidence="3">Fibroblast growth factor receptor 4</fullName>
    </submittedName>
</protein>
<feature type="domain" description="Protein kinase" evidence="2">
    <location>
        <begin position="1"/>
        <end position="232"/>
    </location>
</feature>
<reference evidence="3 4" key="1">
    <citation type="journal article" date="2018" name="Genome Biol. Evol.">
        <title>Multiple Roots of Fruiting Body Formation in Amoebozoa.</title>
        <authorList>
            <person name="Hillmann F."/>
            <person name="Forbes G."/>
            <person name="Novohradska S."/>
            <person name="Ferling I."/>
            <person name="Riege K."/>
            <person name="Groth M."/>
            <person name="Westermann M."/>
            <person name="Marz M."/>
            <person name="Spaller T."/>
            <person name="Winckler T."/>
            <person name="Schaap P."/>
            <person name="Glockner G."/>
        </authorList>
    </citation>
    <scope>NUCLEOTIDE SEQUENCE [LARGE SCALE GENOMIC DNA]</scope>
    <source>
        <strain evidence="3 4">Jena</strain>
    </source>
</reference>
<dbReference type="InterPro" id="IPR000719">
    <property type="entry name" value="Prot_kinase_dom"/>
</dbReference>
<name>A0A2P6NKV5_9EUKA</name>
<comment type="caution">
    <text evidence="3">The sequence shown here is derived from an EMBL/GenBank/DDBJ whole genome shotgun (WGS) entry which is preliminary data.</text>
</comment>
<dbReference type="SUPFAM" id="SSF56112">
    <property type="entry name" value="Protein kinase-like (PK-like)"/>
    <property type="match status" value="1"/>
</dbReference>
<dbReference type="GO" id="GO:0005524">
    <property type="term" value="F:ATP binding"/>
    <property type="evidence" value="ECO:0007669"/>
    <property type="project" value="InterPro"/>
</dbReference>
<dbReference type="GO" id="GO:0004714">
    <property type="term" value="F:transmembrane receptor protein tyrosine kinase activity"/>
    <property type="evidence" value="ECO:0007669"/>
    <property type="project" value="TreeGrafter"/>
</dbReference>
<proteinExistence type="predicted"/>
<accession>A0A2P6NKV5</accession>
<dbReference type="AlphaFoldDB" id="A0A2P6NKV5"/>
<dbReference type="GO" id="GO:0005886">
    <property type="term" value="C:plasma membrane"/>
    <property type="evidence" value="ECO:0007669"/>
    <property type="project" value="TreeGrafter"/>
</dbReference>
<feature type="region of interest" description="Disordered" evidence="1">
    <location>
        <begin position="270"/>
        <end position="289"/>
    </location>
</feature>
<dbReference type="STRING" id="1890364.A0A2P6NKV5"/>
<dbReference type="EMBL" id="MDYQ01000061">
    <property type="protein sequence ID" value="PRP84566.1"/>
    <property type="molecule type" value="Genomic_DNA"/>
</dbReference>
<keyword evidence="3" id="KW-0675">Receptor</keyword>
<keyword evidence="4" id="KW-1185">Reference proteome</keyword>
<dbReference type="PANTHER" id="PTHR24416:SF617">
    <property type="entry name" value="RET ONCOGENE, ISOFORM A"/>
    <property type="match status" value="1"/>
</dbReference>
<dbReference type="InterPro" id="IPR050122">
    <property type="entry name" value="RTK"/>
</dbReference>
<dbReference type="InterPro" id="IPR001245">
    <property type="entry name" value="Ser-Thr/Tyr_kinase_cat_dom"/>
</dbReference>
<evidence type="ECO:0000313" key="4">
    <source>
        <dbReference type="Proteomes" id="UP000241769"/>
    </source>
</evidence>
<dbReference type="InterPro" id="IPR011009">
    <property type="entry name" value="Kinase-like_dom_sf"/>
</dbReference>
<evidence type="ECO:0000256" key="1">
    <source>
        <dbReference type="SAM" id="MobiDB-lite"/>
    </source>
</evidence>
<gene>
    <name evidence="3" type="ORF">PROFUN_05901</name>
</gene>
<evidence type="ECO:0000313" key="3">
    <source>
        <dbReference type="EMBL" id="PRP84566.1"/>
    </source>
</evidence>
<organism evidence="3 4">
    <name type="scientific">Planoprotostelium fungivorum</name>
    <dbReference type="NCBI Taxonomy" id="1890364"/>
    <lineage>
        <taxon>Eukaryota</taxon>
        <taxon>Amoebozoa</taxon>
        <taxon>Evosea</taxon>
        <taxon>Variosea</taxon>
        <taxon>Cavosteliida</taxon>
        <taxon>Cavosteliaceae</taxon>
        <taxon>Planoprotostelium</taxon>
    </lineage>
</organism>
<evidence type="ECO:0000259" key="2">
    <source>
        <dbReference type="PROSITE" id="PS50011"/>
    </source>
</evidence>
<dbReference type="OrthoDB" id="28230at2759"/>
<dbReference type="Proteomes" id="UP000241769">
    <property type="component" value="Unassembled WGS sequence"/>
</dbReference>
<dbReference type="PROSITE" id="PS50011">
    <property type="entry name" value="PROTEIN_KINASE_DOM"/>
    <property type="match status" value="1"/>
</dbReference>
<dbReference type="InParanoid" id="A0A2P6NKV5"/>
<dbReference type="GO" id="GO:0043235">
    <property type="term" value="C:receptor complex"/>
    <property type="evidence" value="ECO:0007669"/>
    <property type="project" value="TreeGrafter"/>
</dbReference>
<dbReference type="PANTHER" id="PTHR24416">
    <property type="entry name" value="TYROSINE-PROTEIN KINASE RECEPTOR"/>
    <property type="match status" value="1"/>
</dbReference>